<gene>
    <name evidence="1" type="ORF">Tci_447656</name>
</gene>
<protein>
    <submittedName>
        <fullName evidence="1">Uncharacterized protein</fullName>
    </submittedName>
</protein>
<evidence type="ECO:0000313" key="1">
    <source>
        <dbReference type="EMBL" id="GEY75682.1"/>
    </source>
</evidence>
<name>A0A699I0E7_TANCI</name>
<accession>A0A699I0E7</accession>
<sequence>MKNIPSTSEREERRKPSVENFQRLWDSIVSYNDVHTTMMFYLKRSEIGPKAVFFPQASPKDVYNYFIHRLVDSLYFHDNNPKELQEFPPKVQNANKVYNDLFAKGRELYLKMHSSFLIFNREKKLVVPSVTIAQLGLSNQDYPSNDVNMKPTTPTLDDLALSLFRVYTGSSKIGSGPGRTNKVRINYYSKNLLIYSHFQENINEVQIKALADFEDQFETFSGLLAPLPEDLKQLLCGYLSRTSRHHCQYCSEGINIPMTED</sequence>
<proteinExistence type="predicted"/>
<dbReference type="EMBL" id="BKCJ010206774">
    <property type="protein sequence ID" value="GEY75682.1"/>
    <property type="molecule type" value="Genomic_DNA"/>
</dbReference>
<comment type="caution">
    <text evidence="1">The sequence shown here is derived from an EMBL/GenBank/DDBJ whole genome shotgun (WGS) entry which is preliminary data.</text>
</comment>
<organism evidence="1">
    <name type="scientific">Tanacetum cinerariifolium</name>
    <name type="common">Dalmatian daisy</name>
    <name type="synonym">Chrysanthemum cinerariifolium</name>
    <dbReference type="NCBI Taxonomy" id="118510"/>
    <lineage>
        <taxon>Eukaryota</taxon>
        <taxon>Viridiplantae</taxon>
        <taxon>Streptophyta</taxon>
        <taxon>Embryophyta</taxon>
        <taxon>Tracheophyta</taxon>
        <taxon>Spermatophyta</taxon>
        <taxon>Magnoliopsida</taxon>
        <taxon>eudicotyledons</taxon>
        <taxon>Gunneridae</taxon>
        <taxon>Pentapetalae</taxon>
        <taxon>asterids</taxon>
        <taxon>campanulids</taxon>
        <taxon>Asterales</taxon>
        <taxon>Asteraceae</taxon>
        <taxon>Asteroideae</taxon>
        <taxon>Anthemideae</taxon>
        <taxon>Anthemidinae</taxon>
        <taxon>Tanacetum</taxon>
    </lineage>
</organism>
<dbReference type="AlphaFoldDB" id="A0A699I0E7"/>
<reference evidence="1" key="1">
    <citation type="journal article" date="2019" name="Sci. Rep.">
        <title>Draft genome of Tanacetum cinerariifolium, the natural source of mosquito coil.</title>
        <authorList>
            <person name="Yamashiro T."/>
            <person name="Shiraishi A."/>
            <person name="Satake H."/>
            <person name="Nakayama K."/>
        </authorList>
    </citation>
    <scope>NUCLEOTIDE SEQUENCE</scope>
</reference>